<comment type="subcellular location">
    <subcellularLocation>
        <location evidence="5">Nucleus</location>
        <location evidence="5">Nucleolus</location>
    </subcellularLocation>
    <subcellularLocation>
        <location evidence="5">Nucleus</location>
        <location evidence="5">Nucleoplasm</location>
    </subcellularLocation>
</comment>
<gene>
    <name evidence="8" type="primary">EOG090X07H9</name>
</gene>
<feature type="region of interest" description="Disordered" evidence="7">
    <location>
        <begin position="453"/>
        <end position="483"/>
    </location>
</feature>
<dbReference type="PANTHER" id="PTHR14211:SF7">
    <property type="entry name" value="RIBOSOME BIOGENESIS PROTEIN NOP53"/>
    <property type="match status" value="1"/>
</dbReference>
<keyword evidence="6" id="KW-0175">Coiled coil</keyword>
<keyword evidence="3 5" id="KW-0690">Ribosome biogenesis</keyword>
<dbReference type="GO" id="GO:0005730">
    <property type="term" value="C:nucleolus"/>
    <property type="evidence" value="ECO:0007669"/>
    <property type="project" value="UniProtKB-SubCell"/>
</dbReference>
<evidence type="ECO:0000256" key="2">
    <source>
        <dbReference type="ARBA" id="ARBA00018339"/>
    </source>
</evidence>
<evidence type="ECO:0000256" key="3">
    <source>
        <dbReference type="ARBA" id="ARBA00022517"/>
    </source>
</evidence>
<dbReference type="GO" id="GO:0008097">
    <property type="term" value="F:5S rRNA binding"/>
    <property type="evidence" value="ECO:0007669"/>
    <property type="project" value="TreeGrafter"/>
</dbReference>
<dbReference type="PANTHER" id="PTHR14211">
    <property type="entry name" value="GLIOMA SUPPRESSOR CANDIDATE REGION GENE 2"/>
    <property type="match status" value="1"/>
</dbReference>
<dbReference type="GO" id="GO:0005654">
    <property type="term" value="C:nucleoplasm"/>
    <property type="evidence" value="ECO:0007669"/>
    <property type="project" value="UniProtKB-SubCell"/>
</dbReference>
<feature type="region of interest" description="Disordered" evidence="7">
    <location>
        <begin position="298"/>
        <end position="323"/>
    </location>
</feature>
<keyword evidence="4 5" id="KW-0539">Nucleus</keyword>
<reference evidence="8" key="1">
    <citation type="submission" date="2018-08" db="EMBL/GenBank/DDBJ databases">
        <authorList>
            <person name="Cornetti L."/>
        </authorList>
    </citation>
    <scope>NUCLEOTIDE SEQUENCE</scope>
    <source>
        <strain evidence="8">BE-ASS</strain>
    </source>
</reference>
<dbReference type="GO" id="GO:0000027">
    <property type="term" value="P:ribosomal large subunit assembly"/>
    <property type="evidence" value="ECO:0007669"/>
    <property type="project" value="UniProtKB-UniRule"/>
</dbReference>
<evidence type="ECO:0000256" key="6">
    <source>
        <dbReference type="SAM" id="Coils"/>
    </source>
</evidence>
<dbReference type="EMBL" id="LR024042">
    <property type="protein sequence ID" value="SVE93661.1"/>
    <property type="molecule type" value="mRNA"/>
</dbReference>
<dbReference type="Pfam" id="PF07767">
    <property type="entry name" value="Nop53"/>
    <property type="match status" value="1"/>
</dbReference>
<accession>A0A4Y7NKB2</accession>
<comment type="similarity">
    <text evidence="1 5">Belongs to the NOP53 family.</text>
</comment>
<name>A0A4Y7NKB2_9CRUS</name>
<dbReference type="AlphaFoldDB" id="A0A4Y7NKB2"/>
<evidence type="ECO:0000256" key="5">
    <source>
        <dbReference type="PIRNR" id="PIRNR017302"/>
    </source>
</evidence>
<protein>
    <recommendedName>
        <fullName evidence="2 5">Ribosome biogenesis protein NOP53</fullName>
    </recommendedName>
</protein>
<proteinExistence type="evidence at transcript level"/>
<evidence type="ECO:0000256" key="7">
    <source>
        <dbReference type="SAM" id="MobiDB-lite"/>
    </source>
</evidence>
<dbReference type="PIRSF" id="PIRSF017302">
    <property type="entry name" value="Gltscr2"/>
    <property type="match status" value="1"/>
</dbReference>
<organism evidence="8">
    <name type="scientific">Scapholeberis mucronata</name>
    <dbReference type="NCBI Taxonomy" id="202097"/>
    <lineage>
        <taxon>Eukaryota</taxon>
        <taxon>Metazoa</taxon>
        <taxon>Ecdysozoa</taxon>
        <taxon>Arthropoda</taxon>
        <taxon>Crustacea</taxon>
        <taxon>Branchiopoda</taxon>
        <taxon>Diplostraca</taxon>
        <taxon>Cladocera</taxon>
        <taxon>Anomopoda</taxon>
        <taxon>Daphniidae</taxon>
        <taxon>Scapholeberis</taxon>
    </lineage>
</organism>
<dbReference type="GO" id="GO:0006364">
    <property type="term" value="P:rRNA processing"/>
    <property type="evidence" value="ECO:0007669"/>
    <property type="project" value="TreeGrafter"/>
</dbReference>
<evidence type="ECO:0000313" key="8">
    <source>
        <dbReference type="EMBL" id="SVE93661.1"/>
    </source>
</evidence>
<sequence>MATSTLGSAWLVNENSKITKNKPKRIVKHKKKAWRVTNVEDVERYLESKRLEERLGAPFEERPSDSLFVVDTEAAPTQPVKTQPTKKRKLKEIGPLKCYSILTPSSAVMDPIKKRNRVRLPQERGDPLLRKIMEENRAKGKIQKKFLQSMEHHQKNVEFYAKKKKPEKLRSTFDFDLWGEKGDSIMIGDKHVAALDLSDELKKYTLEKTGKRVYSRPPTMFAKTTKLQAVEAPHPGSSYNPTFQDHQELLKTACELEAKELKEEAKTRRRLGPMLIKIPLEKKEANWMAEMSQGLADDDEPVAENQEDAPCARPTKPKTRKQKLKAKVLRMKEIRRKKLKELKKRMMELERLRSIRREIRKEEEQHNKRLEQRQKEKEEKMYKPAILGRYKYEPPPIEVNLSDEITGSLRSLKTEGHVLIDRYKSLQRRNIIEPRIRHRVVLKYKHKVFKKRSHEPLPGLKVGERPEPSSSKSNIDKGLIAIE</sequence>
<dbReference type="InterPro" id="IPR011687">
    <property type="entry name" value="Nop53/GLTSCR2"/>
</dbReference>
<evidence type="ECO:0000256" key="1">
    <source>
        <dbReference type="ARBA" id="ARBA00008838"/>
    </source>
</evidence>
<feature type="compositionally biased region" description="Acidic residues" evidence="7">
    <location>
        <begin position="298"/>
        <end position="307"/>
    </location>
</feature>
<comment type="function">
    <text evidence="5">May play a role in ribosome biogenesis.</text>
</comment>
<feature type="coiled-coil region" evidence="6">
    <location>
        <begin position="332"/>
        <end position="381"/>
    </location>
</feature>
<evidence type="ECO:0000256" key="4">
    <source>
        <dbReference type="ARBA" id="ARBA00023242"/>
    </source>
</evidence>